<proteinExistence type="predicted"/>
<dbReference type="AlphaFoldDB" id="A0A6J8EBK0"/>
<dbReference type="OrthoDB" id="10510215at2759"/>
<organism evidence="1 2">
    <name type="scientific">Mytilus coruscus</name>
    <name type="common">Sea mussel</name>
    <dbReference type="NCBI Taxonomy" id="42192"/>
    <lineage>
        <taxon>Eukaryota</taxon>
        <taxon>Metazoa</taxon>
        <taxon>Spiralia</taxon>
        <taxon>Lophotrochozoa</taxon>
        <taxon>Mollusca</taxon>
        <taxon>Bivalvia</taxon>
        <taxon>Autobranchia</taxon>
        <taxon>Pteriomorphia</taxon>
        <taxon>Mytilida</taxon>
        <taxon>Mytiloidea</taxon>
        <taxon>Mytilidae</taxon>
        <taxon>Mytilinae</taxon>
        <taxon>Mytilus</taxon>
    </lineage>
</organism>
<evidence type="ECO:0000313" key="2">
    <source>
        <dbReference type="Proteomes" id="UP000507470"/>
    </source>
</evidence>
<reference evidence="1 2" key="1">
    <citation type="submission" date="2020-06" db="EMBL/GenBank/DDBJ databases">
        <authorList>
            <person name="Li R."/>
            <person name="Bekaert M."/>
        </authorList>
    </citation>
    <scope>NUCLEOTIDE SEQUENCE [LARGE SCALE GENOMIC DNA]</scope>
    <source>
        <strain evidence="2">wild</strain>
    </source>
</reference>
<protein>
    <submittedName>
        <fullName evidence="1">Uncharacterized protein</fullName>
    </submittedName>
</protein>
<dbReference type="EMBL" id="CACVKT020008737">
    <property type="protein sequence ID" value="CAC5417376.1"/>
    <property type="molecule type" value="Genomic_DNA"/>
</dbReference>
<evidence type="ECO:0000313" key="1">
    <source>
        <dbReference type="EMBL" id="CAC5417376.1"/>
    </source>
</evidence>
<dbReference type="Proteomes" id="UP000507470">
    <property type="component" value="Unassembled WGS sequence"/>
</dbReference>
<accession>A0A6J8EBK0</accession>
<name>A0A6J8EBK0_MYTCO</name>
<keyword evidence="2" id="KW-1185">Reference proteome</keyword>
<gene>
    <name evidence="1" type="ORF">MCOR_49882</name>
</gene>
<sequence length="165" mass="19687">MIIKMEEKLILQAEEQKEIRNKNMELIKINTRIANIEEHVNKNSIAKQTRNIEKSVSDIRNPAYEKEQSETIKLCTEYGLKFVKHENFGQFHFADGIHLTHDNGIPLYVRYLKHVVNPLLGVINGKQNVENHQFPRQRDTTNRQFRRENYNHFYKTPNRYEGENH</sequence>